<dbReference type="PROSITE" id="PS50212">
    <property type="entry name" value="RASGEF_NTER"/>
    <property type="match status" value="1"/>
</dbReference>
<keyword evidence="4" id="KW-1185">Reference proteome</keyword>
<dbReference type="Gene3D" id="1.20.870.10">
    <property type="entry name" value="Son of sevenless (SoS) protein Chain: S domain 1"/>
    <property type="match status" value="1"/>
</dbReference>
<dbReference type="GO" id="GO:0005085">
    <property type="term" value="F:guanyl-nucleotide exchange factor activity"/>
    <property type="evidence" value="ECO:0007669"/>
    <property type="project" value="UniProtKB-KW"/>
</dbReference>
<sequence length="180" mass="20491">MFSRVSHGGCSILAPQDPVQEWVDTEEGDAVFGVTLRREPVPPGADPAEPSSSPFSCVQYHAVKVRRLKAGTLGRLVAHLLDPESREADFIHVFLSTYRAFTSPRTLRMFERFPLLPVVRLWLDEYSKDFQEPPDFPALRLLCAHLQGRLCFRRLAQKADVLLKRLQQQGSLRSDLRIHV</sequence>
<dbReference type="AlphaFoldDB" id="A0A8C7ZYC4"/>
<dbReference type="Ensembl" id="ENSOSIT00000049574.1">
    <property type="protein sequence ID" value="ENSOSIP00000047171.1"/>
    <property type="gene ID" value="ENSOSIG00000022319.1"/>
</dbReference>
<feature type="domain" description="N-terminal Ras-GEF" evidence="2">
    <location>
        <begin position="64"/>
        <end position="167"/>
    </location>
</feature>
<dbReference type="SUPFAM" id="SSF48366">
    <property type="entry name" value="Ras GEF"/>
    <property type="match status" value="1"/>
</dbReference>
<dbReference type="InterPro" id="IPR000651">
    <property type="entry name" value="Ras-like_Gua-exchang_fac_N"/>
</dbReference>
<reference evidence="3" key="1">
    <citation type="submission" date="2025-08" db="UniProtKB">
        <authorList>
            <consortium name="Ensembl"/>
        </authorList>
    </citation>
    <scope>IDENTIFICATION</scope>
</reference>
<dbReference type="Proteomes" id="UP000694383">
    <property type="component" value="Unplaced"/>
</dbReference>
<dbReference type="GeneTree" id="ENSGT00940000165438"/>
<dbReference type="Pfam" id="PF00618">
    <property type="entry name" value="RasGEF_N"/>
    <property type="match status" value="1"/>
</dbReference>
<dbReference type="InterPro" id="IPR023578">
    <property type="entry name" value="Ras_GEF_dom_sf"/>
</dbReference>
<evidence type="ECO:0000313" key="4">
    <source>
        <dbReference type="Proteomes" id="UP000694383"/>
    </source>
</evidence>
<organism evidence="3 4">
    <name type="scientific">Oryzias sinensis</name>
    <name type="common">Chinese medaka</name>
    <dbReference type="NCBI Taxonomy" id="183150"/>
    <lineage>
        <taxon>Eukaryota</taxon>
        <taxon>Metazoa</taxon>
        <taxon>Chordata</taxon>
        <taxon>Craniata</taxon>
        <taxon>Vertebrata</taxon>
        <taxon>Euteleostomi</taxon>
        <taxon>Actinopterygii</taxon>
        <taxon>Neopterygii</taxon>
        <taxon>Teleostei</taxon>
        <taxon>Neoteleostei</taxon>
        <taxon>Acanthomorphata</taxon>
        <taxon>Ovalentaria</taxon>
        <taxon>Atherinomorphae</taxon>
        <taxon>Beloniformes</taxon>
        <taxon>Adrianichthyidae</taxon>
        <taxon>Oryziinae</taxon>
        <taxon>Oryzias</taxon>
    </lineage>
</organism>
<keyword evidence="1" id="KW-0344">Guanine-nucleotide releasing factor</keyword>
<evidence type="ECO:0000313" key="3">
    <source>
        <dbReference type="Ensembl" id="ENSOSIP00000047171.1"/>
    </source>
</evidence>
<accession>A0A8C7ZYC4</accession>
<evidence type="ECO:0000256" key="1">
    <source>
        <dbReference type="PROSITE-ProRule" id="PRU00135"/>
    </source>
</evidence>
<proteinExistence type="predicted"/>
<name>A0A8C7ZYC4_9TELE</name>
<protein>
    <recommendedName>
        <fullName evidence="2">N-terminal Ras-GEF domain-containing protein</fullName>
    </recommendedName>
</protein>
<reference evidence="3" key="2">
    <citation type="submission" date="2025-09" db="UniProtKB">
        <authorList>
            <consortium name="Ensembl"/>
        </authorList>
    </citation>
    <scope>IDENTIFICATION</scope>
</reference>
<dbReference type="SMART" id="SM00229">
    <property type="entry name" value="RasGEFN"/>
    <property type="match status" value="1"/>
</dbReference>
<evidence type="ECO:0000259" key="2">
    <source>
        <dbReference type="PROSITE" id="PS50212"/>
    </source>
</evidence>